<dbReference type="InterPro" id="IPR027417">
    <property type="entry name" value="P-loop_NTPase"/>
</dbReference>
<dbReference type="AlphaFoldDB" id="A0A2U3AN85"/>
<keyword evidence="4" id="KW-0175">Coiled coil</keyword>
<dbReference type="InterPro" id="IPR038729">
    <property type="entry name" value="Rad50/SbcC_AAA"/>
</dbReference>
<dbReference type="Proteomes" id="UP000245938">
    <property type="component" value="Unassembled WGS sequence"/>
</dbReference>
<evidence type="ECO:0000256" key="4">
    <source>
        <dbReference type="SAM" id="Coils"/>
    </source>
</evidence>
<evidence type="ECO:0000313" key="6">
    <source>
        <dbReference type="EMBL" id="PWI26010.1"/>
    </source>
</evidence>
<evidence type="ECO:0000259" key="5">
    <source>
        <dbReference type="Pfam" id="PF13476"/>
    </source>
</evidence>
<comment type="subunit">
    <text evidence="2">Heterodimer of SbcC and SbcD.</text>
</comment>
<evidence type="ECO:0000256" key="1">
    <source>
        <dbReference type="ARBA" id="ARBA00006930"/>
    </source>
</evidence>
<feature type="domain" description="Rad50/SbcC-type AAA" evidence="5">
    <location>
        <begin position="5"/>
        <end position="216"/>
    </location>
</feature>
<proteinExistence type="inferred from homology"/>
<sequence>MKPIKLSMTAFGPYRDEEIIDFTKLEDNQIFVISGPTGAGKTTIFDGICFALYGSVSGEERENAGNVRSDFADDTLHTAIELVFDMKNKRYRILRQLAHIKKGNKTATGDKTEFVEITENGEEPILDSHKIKDLNNKLEEIIGLTQDQFKQIVMLPQGEFRKLLTSDSKNKGDILRKIFKTENFKRMADRLKDKKDYAEKELQLVQNEQAIYISKISESFDQRPSELFEVLAKTFKSTSQIIEALQLEKIFYKDQLIPLKEQQVKQQFELDIARKKYTNAEHFNQSLSGYKAAELRLQQLEILAPDYLTKEQRIAKAHKAEHIIPYEQSYRKIRQQHSQLTTEAADALQAIEKTTQLVEQAQQQFNEANSKEQQIEKLKNEMNEWQKILPMYEELTKLKAKFAEITTTTLHAEKNLKQNEQQFMTLQKALPEEEQRFASLQSQTANIDALQTQFYTLEKVAVQLDSRQSAIKTIADNEIAIANEKRILQQKQADFERLENAWLSNQASVLAAQLVAGEACPVCGSTTHESSTIGIVDMTVNRQDLQIAQNDVKRVEQNVYSLQIAIKNAQQQSKNATDCLAEFKTIKFDETTIHETIYDLKRQVTDKIQLKKNCATLEEKIHRMRQQLEQNRMTLQNLEKAVGELQYERREIELLIQEKTKLLPVQFATQQEVIAAIKSASSALQNFQLILKKSIEQLDNTKHQQTIAVTASKAKQQQLASVVLALAESEDLFKAKVLEAGFMDGSAYITARVDPQILESLKEDLLQYKNECYAKQQQITDDAQLYANKEPFNLVVLQENIDLLSTEFEAVATTIRKTEQIIQMSERIENQLQATNDKMAILEKRAGHIIKLYDVLAGKNNLKISFERYLQIEYLEQIIHAANERLLPLSNGQYRLLRSERLDGNGKQSGLSLDVYDTYTGQERDVKTLSGGEQFNASLCLALGMSDIIQSFKGNVHMDTMFIDEGFGTLDEEALSKAIDTLVELQKTGRMIGIISHVSELKDTIPATLEVNKTKEGYSHSRFVIK</sequence>
<dbReference type="EMBL" id="QFVR01000005">
    <property type="protein sequence ID" value="PWI26010.1"/>
    <property type="molecule type" value="Genomic_DNA"/>
</dbReference>
<feature type="coiled-coil region" evidence="4">
    <location>
        <begin position="181"/>
        <end position="208"/>
    </location>
</feature>
<dbReference type="Gene3D" id="3.40.50.300">
    <property type="entry name" value="P-loop containing nucleotide triphosphate hydrolases"/>
    <property type="match status" value="2"/>
</dbReference>
<dbReference type="SUPFAM" id="SSF52540">
    <property type="entry name" value="P-loop containing nucleoside triphosphate hydrolases"/>
    <property type="match status" value="2"/>
</dbReference>
<organism evidence="6 7">
    <name type="scientific">Kurthia sibirica</name>
    <dbReference type="NCBI Taxonomy" id="202750"/>
    <lineage>
        <taxon>Bacteria</taxon>
        <taxon>Bacillati</taxon>
        <taxon>Bacillota</taxon>
        <taxon>Bacilli</taxon>
        <taxon>Bacillales</taxon>
        <taxon>Caryophanaceae</taxon>
        <taxon>Kurthia</taxon>
    </lineage>
</organism>
<evidence type="ECO:0000256" key="3">
    <source>
        <dbReference type="ARBA" id="ARBA00013368"/>
    </source>
</evidence>
<dbReference type="GO" id="GO:0016887">
    <property type="term" value="F:ATP hydrolysis activity"/>
    <property type="evidence" value="ECO:0007669"/>
    <property type="project" value="InterPro"/>
</dbReference>
<accession>A0A2U3AN85</accession>
<name>A0A2U3AN85_9BACL</name>
<keyword evidence="7" id="KW-1185">Reference proteome</keyword>
<dbReference type="PANTHER" id="PTHR32114">
    <property type="entry name" value="ABC TRANSPORTER ABCH.3"/>
    <property type="match status" value="1"/>
</dbReference>
<feature type="coiled-coil region" evidence="4">
    <location>
        <begin position="344"/>
        <end position="436"/>
    </location>
</feature>
<dbReference type="OrthoDB" id="9795626at2"/>
<gene>
    <name evidence="6" type="ORF">DEX24_05620</name>
</gene>
<dbReference type="Pfam" id="PF13476">
    <property type="entry name" value="AAA_23"/>
    <property type="match status" value="1"/>
</dbReference>
<feature type="coiled-coil region" evidence="4">
    <location>
        <begin position="600"/>
        <end position="658"/>
    </location>
</feature>
<comment type="caution">
    <text evidence="6">The sequence shown here is derived from an EMBL/GenBank/DDBJ whole genome shotgun (WGS) entry which is preliminary data.</text>
</comment>
<reference evidence="6 7" key="1">
    <citation type="submission" date="2018-05" db="EMBL/GenBank/DDBJ databases">
        <title>Kurthia sibirica genome sequence.</title>
        <authorList>
            <person name="Maclea K.S."/>
            <person name="Goen A.E."/>
        </authorList>
    </citation>
    <scope>NUCLEOTIDE SEQUENCE [LARGE SCALE GENOMIC DNA]</scope>
    <source>
        <strain evidence="6 7">ATCC 49154</strain>
    </source>
</reference>
<dbReference type="PANTHER" id="PTHR32114:SF2">
    <property type="entry name" value="ABC TRANSPORTER ABCH.3"/>
    <property type="match status" value="1"/>
</dbReference>
<dbReference type="GO" id="GO:0006302">
    <property type="term" value="P:double-strand break repair"/>
    <property type="evidence" value="ECO:0007669"/>
    <property type="project" value="InterPro"/>
</dbReference>
<protein>
    <recommendedName>
        <fullName evidence="3">Nuclease SbcCD subunit C</fullName>
    </recommendedName>
</protein>
<comment type="similarity">
    <text evidence="1">Belongs to the SMC family. SbcC subfamily.</text>
</comment>
<dbReference type="RefSeq" id="WP_109305431.1">
    <property type="nucleotide sequence ID" value="NZ_BJUF01000057.1"/>
</dbReference>
<dbReference type="Pfam" id="PF13558">
    <property type="entry name" value="SbcC_Walker_B"/>
    <property type="match status" value="1"/>
</dbReference>
<evidence type="ECO:0000256" key="2">
    <source>
        <dbReference type="ARBA" id="ARBA00011322"/>
    </source>
</evidence>
<evidence type="ECO:0000313" key="7">
    <source>
        <dbReference type="Proteomes" id="UP000245938"/>
    </source>
</evidence>